<feature type="region of interest" description="Disordered" evidence="1">
    <location>
        <begin position="201"/>
        <end position="241"/>
    </location>
</feature>
<accession>A0A6C0JEP4</accession>
<protein>
    <submittedName>
        <fullName evidence="2">Uncharacterized protein</fullName>
    </submittedName>
</protein>
<evidence type="ECO:0000313" key="2">
    <source>
        <dbReference type="EMBL" id="QHU02957.1"/>
    </source>
</evidence>
<feature type="compositionally biased region" description="Basic and acidic residues" evidence="1">
    <location>
        <begin position="212"/>
        <end position="241"/>
    </location>
</feature>
<dbReference type="EMBL" id="MN740367">
    <property type="protein sequence ID" value="QHU02957.1"/>
    <property type="molecule type" value="Genomic_DNA"/>
</dbReference>
<sequence length="353" mass="40327">MDDYSVSSLTESKNEWCARLVSILTPAIVEGLKSIFQEAVKLCQENDEFEKYLLTFQTFLSRVPKWNDSIIEEERKRISTVSGCNYIEDLITCVHIIQLKALTCIRVGQTQKKIDIDIPSPDVFVHKVYTNVARKVYTNVYLFEKDIPPLQVQKHNRELEVMIKECIMQTIRDTMPIEDILRAYMAETTEEDVEVKKEIIETPAPEPEPEPEPEKEVAAKESTNETNKGSEKIEKTESDTNKMEVAVERMQETFDVVTTPEMPSNIAFSDVDSTMDTNGVEGSINAPKDIERLEKIAFDANERRKAEEAEYDDEDDMPLTIGQEVKLEIADVNDLNRDVAIKPIPLLDVETLI</sequence>
<reference evidence="2" key="1">
    <citation type="journal article" date="2020" name="Nature">
        <title>Giant virus diversity and host interactions through global metagenomics.</title>
        <authorList>
            <person name="Schulz F."/>
            <person name="Roux S."/>
            <person name="Paez-Espino D."/>
            <person name="Jungbluth S."/>
            <person name="Walsh D.A."/>
            <person name="Denef V.J."/>
            <person name="McMahon K.D."/>
            <person name="Konstantinidis K.T."/>
            <person name="Eloe-Fadrosh E.A."/>
            <person name="Kyrpides N.C."/>
            <person name="Woyke T."/>
        </authorList>
    </citation>
    <scope>NUCLEOTIDE SEQUENCE</scope>
    <source>
        <strain evidence="2">GVMAG-M-3300025890-48</strain>
    </source>
</reference>
<dbReference type="Pfam" id="PF19068">
    <property type="entry name" value="DUF5764"/>
    <property type="match status" value="1"/>
</dbReference>
<dbReference type="AlphaFoldDB" id="A0A6C0JEP4"/>
<dbReference type="InterPro" id="IPR043913">
    <property type="entry name" value="DUF5764"/>
</dbReference>
<evidence type="ECO:0000256" key="1">
    <source>
        <dbReference type="SAM" id="MobiDB-lite"/>
    </source>
</evidence>
<proteinExistence type="predicted"/>
<name>A0A6C0JEP4_9ZZZZ</name>
<organism evidence="2">
    <name type="scientific">viral metagenome</name>
    <dbReference type="NCBI Taxonomy" id="1070528"/>
    <lineage>
        <taxon>unclassified sequences</taxon>
        <taxon>metagenomes</taxon>
        <taxon>organismal metagenomes</taxon>
    </lineage>
</organism>